<keyword evidence="4" id="KW-0175">Coiled coil</keyword>
<gene>
    <name evidence="8" type="ORF">PFISCL1PPCAC_16201</name>
</gene>
<evidence type="ECO:0000256" key="4">
    <source>
        <dbReference type="ARBA" id="ARBA00023054"/>
    </source>
</evidence>
<feature type="domain" description="DUF1279" evidence="7">
    <location>
        <begin position="109"/>
        <end position="196"/>
    </location>
</feature>
<evidence type="ECO:0000256" key="2">
    <source>
        <dbReference type="ARBA" id="ARBA00022692"/>
    </source>
</evidence>
<dbReference type="AlphaFoldDB" id="A0AAV5VZ49"/>
<evidence type="ECO:0000313" key="9">
    <source>
        <dbReference type="Proteomes" id="UP001432322"/>
    </source>
</evidence>
<feature type="transmembrane region" description="Helical" evidence="6">
    <location>
        <begin position="182"/>
        <end position="202"/>
    </location>
</feature>
<dbReference type="Pfam" id="PF06916">
    <property type="entry name" value="FAM210A-B_dom"/>
    <property type="match status" value="1"/>
</dbReference>
<dbReference type="GO" id="GO:0016020">
    <property type="term" value="C:membrane"/>
    <property type="evidence" value="ECO:0007669"/>
    <property type="project" value="UniProtKB-SubCell"/>
</dbReference>
<protein>
    <recommendedName>
        <fullName evidence="7">DUF1279 domain-containing protein</fullName>
    </recommendedName>
</protein>
<evidence type="ECO:0000313" key="8">
    <source>
        <dbReference type="EMBL" id="GMT24904.1"/>
    </source>
</evidence>
<evidence type="ECO:0000256" key="1">
    <source>
        <dbReference type="ARBA" id="ARBA00004167"/>
    </source>
</evidence>
<reference evidence="8" key="1">
    <citation type="submission" date="2023-10" db="EMBL/GenBank/DDBJ databases">
        <title>Genome assembly of Pristionchus species.</title>
        <authorList>
            <person name="Yoshida K."/>
            <person name="Sommer R.J."/>
        </authorList>
    </citation>
    <scope>NUCLEOTIDE SEQUENCE</scope>
    <source>
        <strain evidence="8">RS5133</strain>
    </source>
</reference>
<evidence type="ECO:0000256" key="3">
    <source>
        <dbReference type="ARBA" id="ARBA00022989"/>
    </source>
</evidence>
<dbReference type="EMBL" id="BTSY01000004">
    <property type="protein sequence ID" value="GMT24904.1"/>
    <property type="molecule type" value="Genomic_DNA"/>
</dbReference>
<feature type="transmembrane region" description="Helical" evidence="6">
    <location>
        <begin position="117"/>
        <end position="140"/>
    </location>
</feature>
<name>A0AAV5VZ49_9BILA</name>
<comment type="caution">
    <text evidence="8">The sequence shown here is derived from an EMBL/GenBank/DDBJ whole genome shotgun (WGS) entry which is preliminary data.</text>
</comment>
<comment type="subcellular location">
    <subcellularLocation>
        <location evidence="1">Membrane</location>
        <topology evidence="1">Single-pass membrane protein</topology>
    </subcellularLocation>
</comment>
<evidence type="ECO:0000256" key="6">
    <source>
        <dbReference type="SAM" id="Phobius"/>
    </source>
</evidence>
<keyword evidence="5 6" id="KW-0472">Membrane</keyword>
<dbReference type="PANTHER" id="PTHR21377">
    <property type="entry name" value="PROTEIN FAM210B, MITOCHONDRIAL"/>
    <property type="match status" value="1"/>
</dbReference>
<sequence>MRSALRLVVREFSSTGRFQPKTTTFLLRASPSSFNSCHDRPIANQFIITNFSQHRCLHLSRPCTEEQQQNDKKKKWNFHMTMTDEQKVTKKENIDKAALEEAPPGLFGKVKYYLKRYWYIAVPAHMVSCTSWFIILYIMVHSGVDVPALLETLYMPEWIIQKVKETPASAGVFVVAAILYKIALPLRYVTTLGLIQATFWGLRRMGKLRTAREVEYKVRSDYELRKNSWGRSNQYNEQEGVRAYTRRKSEEYKAQLEEMKKLEKKAEKKD</sequence>
<organism evidence="8 9">
    <name type="scientific">Pristionchus fissidentatus</name>
    <dbReference type="NCBI Taxonomy" id="1538716"/>
    <lineage>
        <taxon>Eukaryota</taxon>
        <taxon>Metazoa</taxon>
        <taxon>Ecdysozoa</taxon>
        <taxon>Nematoda</taxon>
        <taxon>Chromadorea</taxon>
        <taxon>Rhabditida</taxon>
        <taxon>Rhabditina</taxon>
        <taxon>Diplogasteromorpha</taxon>
        <taxon>Diplogasteroidea</taxon>
        <taxon>Neodiplogasteridae</taxon>
        <taxon>Pristionchus</taxon>
    </lineage>
</organism>
<evidence type="ECO:0000259" key="7">
    <source>
        <dbReference type="Pfam" id="PF06916"/>
    </source>
</evidence>
<dbReference type="GO" id="GO:0005739">
    <property type="term" value="C:mitochondrion"/>
    <property type="evidence" value="ECO:0007669"/>
    <property type="project" value="TreeGrafter"/>
</dbReference>
<dbReference type="PANTHER" id="PTHR21377:SF1">
    <property type="entry name" value="PROTEIN FAM210A"/>
    <property type="match status" value="1"/>
</dbReference>
<accession>A0AAV5VZ49</accession>
<dbReference type="Proteomes" id="UP001432322">
    <property type="component" value="Unassembled WGS sequence"/>
</dbReference>
<dbReference type="InterPro" id="IPR045866">
    <property type="entry name" value="FAM210A/B-like"/>
</dbReference>
<evidence type="ECO:0000256" key="5">
    <source>
        <dbReference type="ARBA" id="ARBA00023136"/>
    </source>
</evidence>
<dbReference type="InterPro" id="IPR009688">
    <property type="entry name" value="FAM210A/B-like_dom"/>
</dbReference>
<proteinExistence type="predicted"/>
<keyword evidence="3 6" id="KW-1133">Transmembrane helix</keyword>
<keyword evidence="2 6" id="KW-0812">Transmembrane</keyword>
<keyword evidence="9" id="KW-1185">Reference proteome</keyword>